<dbReference type="GO" id="GO:0003676">
    <property type="term" value="F:nucleic acid binding"/>
    <property type="evidence" value="ECO:0007669"/>
    <property type="project" value="InterPro"/>
</dbReference>
<evidence type="ECO:0000313" key="16">
    <source>
        <dbReference type="Proteomes" id="UP001219518"/>
    </source>
</evidence>
<reference evidence="15" key="1">
    <citation type="submission" date="2021-07" db="EMBL/GenBank/DDBJ databases">
        <authorList>
            <person name="Catto M.A."/>
            <person name="Jacobson A."/>
            <person name="Kennedy G."/>
            <person name="Labadie P."/>
            <person name="Hunt B.G."/>
            <person name="Srinivasan R."/>
        </authorList>
    </citation>
    <scope>NUCLEOTIDE SEQUENCE</scope>
    <source>
        <strain evidence="15">PL_HMW_Pooled</strain>
        <tissue evidence="15">Head</tissue>
    </source>
</reference>
<protein>
    <recommendedName>
        <fullName evidence="11">Asparagine--tRNA ligase, cytoplasmic</fullName>
        <ecNumber evidence="3">6.1.1.22</ecNumber>
    </recommendedName>
    <alternativeName>
        <fullName evidence="10">Asparaginyl-tRNA synthetase</fullName>
    </alternativeName>
</protein>
<dbReference type="GO" id="GO:0006421">
    <property type="term" value="P:asparaginyl-tRNA aminoacylation"/>
    <property type="evidence" value="ECO:0007669"/>
    <property type="project" value="InterPro"/>
</dbReference>
<dbReference type="EMBL" id="JAHWGI010001273">
    <property type="protein sequence ID" value="KAK3926989.1"/>
    <property type="molecule type" value="Genomic_DNA"/>
</dbReference>
<dbReference type="Pfam" id="PF20917">
    <property type="entry name" value="AsnRS_N"/>
    <property type="match status" value="1"/>
</dbReference>
<proteinExistence type="inferred from homology"/>
<dbReference type="FunFam" id="3.30.930.10:FF:000040">
    <property type="entry name" value="Asparagine--tRNA ligase, cytoplasmic"/>
    <property type="match status" value="1"/>
</dbReference>
<dbReference type="Gene3D" id="3.30.930.10">
    <property type="entry name" value="Bira Bifunctional Protein, Domain 2"/>
    <property type="match status" value="1"/>
</dbReference>
<dbReference type="InterPro" id="IPR045864">
    <property type="entry name" value="aa-tRNA-synth_II/BPL/LPL"/>
</dbReference>
<dbReference type="InterPro" id="IPR006195">
    <property type="entry name" value="aa-tRNA-synth_II"/>
</dbReference>
<dbReference type="GO" id="GO:0005524">
    <property type="term" value="F:ATP binding"/>
    <property type="evidence" value="ECO:0007669"/>
    <property type="project" value="UniProtKB-KW"/>
</dbReference>
<dbReference type="FunFam" id="2.40.50.140:FF:000151">
    <property type="entry name" value="Asparagine--tRNA ligase, cytoplasmic"/>
    <property type="match status" value="1"/>
</dbReference>
<dbReference type="EC" id="6.1.1.22" evidence="3"/>
<keyword evidence="9" id="KW-0030">Aminoacyl-tRNA synthetase</keyword>
<dbReference type="PANTHER" id="PTHR22594:SF16">
    <property type="entry name" value="ASPARAGINE--TRNA LIGASE, CYTOPLASMIC"/>
    <property type="match status" value="1"/>
</dbReference>
<dbReference type="PRINTS" id="PR01042">
    <property type="entry name" value="TRNASYNTHASP"/>
</dbReference>
<feature type="coiled-coil region" evidence="13">
    <location>
        <begin position="81"/>
        <end position="114"/>
    </location>
</feature>
<evidence type="ECO:0000259" key="14">
    <source>
        <dbReference type="PROSITE" id="PS50862"/>
    </source>
</evidence>
<dbReference type="InterPro" id="IPR002312">
    <property type="entry name" value="Asp/Asn-tRNA-synth_IIb"/>
</dbReference>
<keyword evidence="6" id="KW-0547">Nucleotide-binding</keyword>
<evidence type="ECO:0000256" key="3">
    <source>
        <dbReference type="ARBA" id="ARBA00012816"/>
    </source>
</evidence>
<keyword evidence="8" id="KW-0648">Protein biosynthesis</keyword>
<dbReference type="Proteomes" id="UP001219518">
    <property type="component" value="Unassembled WGS sequence"/>
</dbReference>
<evidence type="ECO:0000256" key="2">
    <source>
        <dbReference type="ARBA" id="ARBA00008226"/>
    </source>
</evidence>
<evidence type="ECO:0000256" key="1">
    <source>
        <dbReference type="ARBA" id="ARBA00004496"/>
    </source>
</evidence>
<gene>
    <name evidence="15" type="ORF">KUF71_015324</name>
</gene>
<dbReference type="CDD" id="cd04323">
    <property type="entry name" value="AsnRS_cyto_like_N"/>
    <property type="match status" value="1"/>
</dbReference>
<dbReference type="AlphaFoldDB" id="A0AAE1LQB0"/>
<reference evidence="15" key="2">
    <citation type="journal article" date="2023" name="BMC Genomics">
        <title>Pest status, molecular evolution, and epigenetic factors derived from the genome assembly of Frankliniella fusca, a thysanopteran phytovirus vector.</title>
        <authorList>
            <person name="Catto M.A."/>
            <person name="Labadie P.E."/>
            <person name="Jacobson A.L."/>
            <person name="Kennedy G.G."/>
            <person name="Srinivasan R."/>
            <person name="Hunt B.G."/>
        </authorList>
    </citation>
    <scope>NUCLEOTIDE SEQUENCE</scope>
    <source>
        <strain evidence="15">PL_HMW_Pooled</strain>
    </source>
</reference>
<organism evidence="15 16">
    <name type="scientific">Frankliniella fusca</name>
    <dbReference type="NCBI Taxonomy" id="407009"/>
    <lineage>
        <taxon>Eukaryota</taxon>
        <taxon>Metazoa</taxon>
        <taxon>Ecdysozoa</taxon>
        <taxon>Arthropoda</taxon>
        <taxon>Hexapoda</taxon>
        <taxon>Insecta</taxon>
        <taxon>Pterygota</taxon>
        <taxon>Neoptera</taxon>
        <taxon>Paraneoptera</taxon>
        <taxon>Thysanoptera</taxon>
        <taxon>Terebrantia</taxon>
        <taxon>Thripoidea</taxon>
        <taxon>Thripidae</taxon>
        <taxon>Frankliniella</taxon>
    </lineage>
</organism>
<name>A0AAE1LQB0_9NEOP</name>
<dbReference type="InterPro" id="IPR004522">
    <property type="entry name" value="Asn-tRNA-ligase"/>
</dbReference>
<dbReference type="PANTHER" id="PTHR22594">
    <property type="entry name" value="ASPARTYL/LYSYL-TRNA SYNTHETASE"/>
    <property type="match status" value="1"/>
</dbReference>
<evidence type="ECO:0000256" key="11">
    <source>
        <dbReference type="ARBA" id="ARBA00039867"/>
    </source>
</evidence>
<comment type="caution">
    <text evidence="15">The sequence shown here is derived from an EMBL/GenBank/DDBJ whole genome shotgun (WGS) entry which is preliminary data.</text>
</comment>
<evidence type="ECO:0000256" key="5">
    <source>
        <dbReference type="ARBA" id="ARBA00022598"/>
    </source>
</evidence>
<keyword evidence="13" id="KW-0175">Coiled coil</keyword>
<dbReference type="Pfam" id="PF00152">
    <property type="entry name" value="tRNA-synt_2"/>
    <property type="match status" value="1"/>
</dbReference>
<accession>A0AAE1LQB0</accession>
<sequence length="557" mass="64111">MADDLKMGDLKIGEIYTSEKHGDDTNGDGTQAKPFKTILQAMRHAGKEPFPVIYVDGKEEGVEYEPAAKSQLKKITKLFVREQHKNESKSQKEEEDAKKREQNLEDAKKIVIEEDKSLPAAERVKIFKTKDYRNKRVKIYGWVHRLRRQGKALMFITLRDGTGFLQCVLNDRLCQTYDAIVLSTESAVELFGTLKEVPEGKTAPGGHELMVDYWRIIGLAPAGGADNLLNEDAHPDVQLDNRHMMIRGENTSKVLRMRSVVLQAFRDHYASRGYCEVTPPTLVQTQVEGGGTLFKFDFFGEEAFLSQSSQLYLETCIPALGDVFSFAQSYRAEQSRTRRHLAEYTHIEAECPFITFDELLDRLEDLVCDVVDRVLKSPLGHLVYELNPGFKKPEKPFMRMNYADAIKWLKENNVTKEDGTFYEFGEDIPEMPERKMTDTINKPIMLCRFPAEIKSFYMAKCPEDKRLTESVDVLLPNVGEIVGGSMRSWDAEELMDGYKREGIDPKPYYWYTDQRVYGTCPHGGYGLGLERFLCWILDRYHIREVCLYPRFLERCRP</sequence>
<dbReference type="InterPro" id="IPR004365">
    <property type="entry name" value="NA-bd_OB_tRNA"/>
</dbReference>
<dbReference type="InterPro" id="IPR048952">
    <property type="entry name" value="AsnRS_N"/>
</dbReference>
<dbReference type="SUPFAM" id="SSF50249">
    <property type="entry name" value="Nucleic acid-binding proteins"/>
    <property type="match status" value="1"/>
</dbReference>
<keyword evidence="7" id="KW-0067">ATP-binding</keyword>
<evidence type="ECO:0000256" key="4">
    <source>
        <dbReference type="ARBA" id="ARBA00022490"/>
    </source>
</evidence>
<evidence type="ECO:0000256" key="8">
    <source>
        <dbReference type="ARBA" id="ARBA00022917"/>
    </source>
</evidence>
<dbReference type="Gene3D" id="3.30.1910.20">
    <property type="entry name" value="asparaginyl-tRNA synthetase, N-terminal domain"/>
    <property type="match status" value="1"/>
</dbReference>
<keyword evidence="16" id="KW-1185">Reference proteome</keyword>
<keyword evidence="4" id="KW-0963">Cytoplasm</keyword>
<comment type="catalytic activity">
    <reaction evidence="12">
        <text>tRNA(Asn) + L-asparagine + ATP = L-asparaginyl-tRNA(Asn) + AMP + diphosphate + H(+)</text>
        <dbReference type="Rhea" id="RHEA:11180"/>
        <dbReference type="Rhea" id="RHEA-COMP:9659"/>
        <dbReference type="Rhea" id="RHEA-COMP:9674"/>
        <dbReference type="ChEBI" id="CHEBI:15378"/>
        <dbReference type="ChEBI" id="CHEBI:30616"/>
        <dbReference type="ChEBI" id="CHEBI:33019"/>
        <dbReference type="ChEBI" id="CHEBI:58048"/>
        <dbReference type="ChEBI" id="CHEBI:78442"/>
        <dbReference type="ChEBI" id="CHEBI:78515"/>
        <dbReference type="ChEBI" id="CHEBI:456215"/>
        <dbReference type="EC" id="6.1.1.22"/>
    </reaction>
</comment>
<keyword evidence="5 15" id="KW-0436">Ligase</keyword>
<evidence type="ECO:0000256" key="7">
    <source>
        <dbReference type="ARBA" id="ARBA00022840"/>
    </source>
</evidence>
<evidence type="ECO:0000313" key="15">
    <source>
        <dbReference type="EMBL" id="KAK3926989.1"/>
    </source>
</evidence>
<dbReference type="SUPFAM" id="SSF55681">
    <property type="entry name" value="Class II aaRS and biotin synthetases"/>
    <property type="match status" value="1"/>
</dbReference>
<dbReference type="Pfam" id="PF01336">
    <property type="entry name" value="tRNA_anti-codon"/>
    <property type="match status" value="1"/>
</dbReference>
<dbReference type="PROSITE" id="PS50862">
    <property type="entry name" value="AA_TRNA_LIGASE_II"/>
    <property type="match status" value="1"/>
</dbReference>
<evidence type="ECO:0000256" key="10">
    <source>
        <dbReference type="ARBA" id="ARBA00029886"/>
    </source>
</evidence>
<comment type="subcellular location">
    <subcellularLocation>
        <location evidence="1">Cytoplasm</location>
    </subcellularLocation>
</comment>
<dbReference type="InterPro" id="IPR004364">
    <property type="entry name" value="Aa-tRNA-synt_II"/>
</dbReference>
<evidence type="ECO:0000256" key="12">
    <source>
        <dbReference type="ARBA" id="ARBA00047844"/>
    </source>
</evidence>
<comment type="similarity">
    <text evidence="2">Belongs to the class-II aminoacyl-tRNA synthetase family.</text>
</comment>
<evidence type="ECO:0000256" key="6">
    <source>
        <dbReference type="ARBA" id="ARBA00022741"/>
    </source>
</evidence>
<dbReference type="CDD" id="cd00776">
    <property type="entry name" value="AsxRS_core"/>
    <property type="match status" value="1"/>
</dbReference>
<feature type="domain" description="Aminoacyl-transfer RNA synthetases class-II family profile" evidence="14">
    <location>
        <begin position="255"/>
        <end position="549"/>
    </location>
</feature>
<dbReference type="GO" id="GO:0005737">
    <property type="term" value="C:cytoplasm"/>
    <property type="evidence" value="ECO:0007669"/>
    <property type="project" value="UniProtKB-SubCell"/>
</dbReference>
<dbReference type="InterPro" id="IPR012340">
    <property type="entry name" value="NA-bd_OB-fold"/>
</dbReference>
<dbReference type="NCBIfam" id="TIGR00457">
    <property type="entry name" value="asnS"/>
    <property type="match status" value="1"/>
</dbReference>
<evidence type="ECO:0000256" key="9">
    <source>
        <dbReference type="ARBA" id="ARBA00023146"/>
    </source>
</evidence>
<dbReference type="GO" id="GO:0004816">
    <property type="term" value="F:asparagine-tRNA ligase activity"/>
    <property type="evidence" value="ECO:0007669"/>
    <property type="project" value="UniProtKB-EC"/>
</dbReference>
<dbReference type="Gene3D" id="2.40.50.140">
    <property type="entry name" value="Nucleic acid-binding proteins"/>
    <property type="match status" value="1"/>
</dbReference>
<evidence type="ECO:0000256" key="13">
    <source>
        <dbReference type="SAM" id="Coils"/>
    </source>
</evidence>